<evidence type="ECO:0000313" key="5">
    <source>
        <dbReference type="Proteomes" id="UP000284662"/>
    </source>
</evidence>
<feature type="domain" description="NADPH-dependent FMN reductase-like" evidence="3">
    <location>
        <begin position="1"/>
        <end position="157"/>
    </location>
</feature>
<comment type="caution">
    <text evidence="4">The sequence shown here is derived from an EMBL/GenBank/DDBJ whole genome shotgun (WGS) entry which is preliminary data.</text>
</comment>
<proteinExistence type="predicted"/>
<evidence type="ECO:0000313" key="4">
    <source>
        <dbReference type="EMBL" id="RGQ04682.1"/>
    </source>
</evidence>
<dbReference type="InterPro" id="IPR029039">
    <property type="entry name" value="Flavoprotein-like_sf"/>
</dbReference>
<keyword evidence="2" id="KW-0288">FMN</keyword>
<dbReference type="GO" id="GO:0016491">
    <property type="term" value="F:oxidoreductase activity"/>
    <property type="evidence" value="ECO:0007669"/>
    <property type="project" value="InterPro"/>
</dbReference>
<reference evidence="4 5" key="1">
    <citation type="submission" date="2018-08" db="EMBL/GenBank/DDBJ databases">
        <title>A genome reference for cultivated species of the human gut microbiota.</title>
        <authorList>
            <person name="Zou Y."/>
            <person name="Xue W."/>
            <person name="Luo G."/>
        </authorList>
    </citation>
    <scope>NUCLEOTIDE SEQUENCE [LARGE SCALE GENOMIC DNA]</scope>
    <source>
        <strain evidence="4 5">AF29-2</strain>
    </source>
</reference>
<dbReference type="Pfam" id="PF03358">
    <property type="entry name" value="FMN_red"/>
    <property type="match status" value="1"/>
</dbReference>
<dbReference type="PANTHER" id="PTHR43278:SF4">
    <property type="entry name" value="NAD(P)H-DEPENDENT FMN-CONTAINING OXIDOREDUCTASE YWQN-RELATED"/>
    <property type="match status" value="1"/>
</dbReference>
<sequence length="210" mass="23572">MKVLLVNGSPHKQGCTYTALNEVAKSLNENDIDTKIFWIGNKPIGGCIACKSCVTKGKCIFNDIVNEFLDIAINYDGFIFGTPVHWGAMAGNMASFMDRVFYADFCSNKQSFLLKPTAGVISARRAGTTATFDQINKYFALMQMPIISSRYWNIVHGTNAQEVQMDIEGMQVMRILGRNMAYFLKCKKLATEMGLKLSQQEKVNFTNFIR</sequence>
<organism evidence="4 5">
    <name type="scientific">Megamonas rupellensis</name>
    <dbReference type="NCBI Taxonomy" id="491921"/>
    <lineage>
        <taxon>Bacteria</taxon>
        <taxon>Bacillati</taxon>
        <taxon>Bacillota</taxon>
        <taxon>Negativicutes</taxon>
        <taxon>Selenomonadales</taxon>
        <taxon>Selenomonadaceae</taxon>
        <taxon>Megamonas</taxon>
    </lineage>
</organism>
<dbReference type="PANTHER" id="PTHR43278">
    <property type="entry name" value="NAD(P)H-DEPENDENT FMN-CONTAINING OXIDOREDUCTASE YWQN-RELATED"/>
    <property type="match status" value="1"/>
</dbReference>
<dbReference type="AlphaFoldDB" id="A0A411ZPD0"/>
<dbReference type="Proteomes" id="UP000284662">
    <property type="component" value="Unassembled WGS sequence"/>
</dbReference>
<keyword evidence="1" id="KW-0285">Flavoprotein</keyword>
<evidence type="ECO:0000259" key="3">
    <source>
        <dbReference type="Pfam" id="PF03358"/>
    </source>
</evidence>
<evidence type="ECO:0000256" key="1">
    <source>
        <dbReference type="ARBA" id="ARBA00022630"/>
    </source>
</evidence>
<dbReference type="SUPFAM" id="SSF52218">
    <property type="entry name" value="Flavoproteins"/>
    <property type="match status" value="1"/>
</dbReference>
<gene>
    <name evidence="4" type="ORF">DWZ11_07650</name>
</gene>
<dbReference type="InterPro" id="IPR051796">
    <property type="entry name" value="ISF_SsuE-like"/>
</dbReference>
<protein>
    <submittedName>
        <fullName evidence="4">Flavodoxin family protein</fullName>
    </submittedName>
</protein>
<evidence type="ECO:0000256" key="2">
    <source>
        <dbReference type="ARBA" id="ARBA00022643"/>
    </source>
</evidence>
<dbReference type="EMBL" id="QRST01000013">
    <property type="protein sequence ID" value="RGQ04682.1"/>
    <property type="molecule type" value="Genomic_DNA"/>
</dbReference>
<name>A0A411ZPD0_9FIRM</name>
<dbReference type="Gene3D" id="3.40.50.360">
    <property type="match status" value="1"/>
</dbReference>
<dbReference type="RefSeq" id="WP_117976652.1">
    <property type="nucleotide sequence ID" value="NZ_QRST01000013.1"/>
</dbReference>
<dbReference type="InterPro" id="IPR005025">
    <property type="entry name" value="FMN_Rdtase-like_dom"/>
</dbReference>
<accession>A0A411ZPD0</accession>